<evidence type="ECO:0000256" key="1">
    <source>
        <dbReference type="ARBA" id="ARBA00004162"/>
    </source>
</evidence>
<proteinExistence type="predicted"/>
<name>K2KAD0_9GAMM</name>
<dbReference type="PATRIC" id="fig|740709.3.peg.829"/>
<evidence type="ECO:0000256" key="6">
    <source>
        <dbReference type="SAM" id="Phobius"/>
    </source>
</evidence>
<keyword evidence="3 6" id="KW-0812">Transmembrane</keyword>
<comment type="subcellular location">
    <subcellularLocation>
        <location evidence="1">Cell membrane</location>
        <topology evidence="1">Single-pass membrane protein</topology>
    </subcellularLocation>
</comment>
<keyword evidence="9" id="KW-1185">Reference proteome</keyword>
<dbReference type="NCBIfam" id="TIGR02978">
    <property type="entry name" value="phageshock_pspC"/>
    <property type="match status" value="1"/>
</dbReference>
<protein>
    <submittedName>
        <fullName evidence="8">Stress-responsive transcriptional regulator</fullName>
    </submittedName>
</protein>
<dbReference type="STRING" id="740709.A10D4_04095"/>
<evidence type="ECO:0000313" key="8">
    <source>
        <dbReference type="EMBL" id="EKE84763.1"/>
    </source>
</evidence>
<dbReference type="InterPro" id="IPR052027">
    <property type="entry name" value="PspC"/>
</dbReference>
<dbReference type="Pfam" id="PF04024">
    <property type="entry name" value="PspC"/>
    <property type="match status" value="1"/>
</dbReference>
<evidence type="ECO:0000256" key="3">
    <source>
        <dbReference type="ARBA" id="ARBA00022692"/>
    </source>
</evidence>
<gene>
    <name evidence="8" type="ORF">A10D4_04095</name>
</gene>
<dbReference type="PANTHER" id="PTHR33885:SF3">
    <property type="entry name" value="PHAGE SHOCK PROTEIN C"/>
    <property type="match status" value="1"/>
</dbReference>
<reference evidence="8 9" key="1">
    <citation type="journal article" date="2012" name="J. Bacteriol.">
        <title>Genome Sequence of Idiomarina xiamenensis Type Strain 10-D-4.</title>
        <authorList>
            <person name="Lai Q."/>
            <person name="Wang L."/>
            <person name="Wang W."/>
            <person name="Shao Z."/>
        </authorList>
    </citation>
    <scope>NUCLEOTIDE SEQUENCE [LARGE SCALE GENOMIC DNA]</scope>
    <source>
        <strain evidence="8 9">10-D-4</strain>
    </source>
</reference>
<evidence type="ECO:0000313" key="9">
    <source>
        <dbReference type="Proteomes" id="UP000014115"/>
    </source>
</evidence>
<dbReference type="Proteomes" id="UP000014115">
    <property type="component" value="Unassembled WGS sequence"/>
</dbReference>
<dbReference type="InterPro" id="IPR014320">
    <property type="entry name" value="Phageshock_PspC"/>
</dbReference>
<dbReference type="RefSeq" id="WP_008487913.1">
    <property type="nucleotide sequence ID" value="NZ_AMRG01000004.1"/>
</dbReference>
<dbReference type="AlphaFoldDB" id="K2KAD0"/>
<evidence type="ECO:0000256" key="5">
    <source>
        <dbReference type="ARBA" id="ARBA00023136"/>
    </source>
</evidence>
<evidence type="ECO:0000259" key="7">
    <source>
        <dbReference type="Pfam" id="PF04024"/>
    </source>
</evidence>
<keyword evidence="5 6" id="KW-0472">Membrane</keyword>
<evidence type="ECO:0000256" key="2">
    <source>
        <dbReference type="ARBA" id="ARBA00022475"/>
    </source>
</evidence>
<feature type="transmembrane region" description="Helical" evidence="6">
    <location>
        <begin position="36"/>
        <end position="64"/>
    </location>
</feature>
<dbReference type="PANTHER" id="PTHR33885">
    <property type="entry name" value="PHAGE SHOCK PROTEIN C"/>
    <property type="match status" value="1"/>
</dbReference>
<organism evidence="8 9">
    <name type="scientific">Idiomarina xiamenensis 10-D-4</name>
    <dbReference type="NCBI Taxonomy" id="740709"/>
    <lineage>
        <taxon>Bacteria</taxon>
        <taxon>Pseudomonadati</taxon>
        <taxon>Pseudomonadota</taxon>
        <taxon>Gammaproteobacteria</taxon>
        <taxon>Alteromonadales</taxon>
        <taxon>Idiomarinaceae</taxon>
        <taxon>Idiomarina</taxon>
    </lineage>
</organism>
<accession>K2KAD0</accession>
<dbReference type="OrthoDB" id="7359894at2"/>
<dbReference type="eggNOG" id="COG1983">
    <property type="taxonomic scope" value="Bacteria"/>
</dbReference>
<dbReference type="EMBL" id="AMRG01000004">
    <property type="protein sequence ID" value="EKE84763.1"/>
    <property type="molecule type" value="Genomic_DNA"/>
</dbReference>
<dbReference type="GO" id="GO:0005886">
    <property type="term" value="C:plasma membrane"/>
    <property type="evidence" value="ECO:0007669"/>
    <property type="project" value="UniProtKB-SubCell"/>
</dbReference>
<evidence type="ECO:0000256" key="4">
    <source>
        <dbReference type="ARBA" id="ARBA00022989"/>
    </source>
</evidence>
<keyword evidence="4 6" id="KW-1133">Transmembrane helix</keyword>
<sequence length="133" mass="15123">MDRHTTARGKLYRNSAEGKVAGVCAGIADYFCIETWIVRVIVLTGVFFTNGFVFIGYIALWFILDSKPPVKLGELESVRGHGVKTRIWEAGDPPSKAFQHIQQDMDELEQQLQRMETYVTSPQFSLNKELKKL</sequence>
<feature type="domain" description="Phage shock protein PspC N-terminal" evidence="7">
    <location>
        <begin position="10"/>
        <end position="66"/>
    </location>
</feature>
<comment type="caution">
    <text evidence="8">The sequence shown here is derived from an EMBL/GenBank/DDBJ whole genome shotgun (WGS) entry which is preliminary data.</text>
</comment>
<keyword evidence="2" id="KW-1003">Cell membrane</keyword>
<dbReference type="InterPro" id="IPR007168">
    <property type="entry name" value="Phageshock_PspC_N"/>
</dbReference>